<dbReference type="Pfam" id="PF01476">
    <property type="entry name" value="LysM"/>
    <property type="match status" value="1"/>
</dbReference>
<dbReference type="InterPro" id="IPR036779">
    <property type="entry name" value="LysM_dom_sf"/>
</dbReference>
<feature type="compositionally biased region" description="Polar residues" evidence="7">
    <location>
        <begin position="278"/>
        <end position="292"/>
    </location>
</feature>
<sequence length="364" mass="40515">MWGISVRMEFGTDYGKCSWIKNLPMAGVFIGIWALTACSSSPQLASGDRSGAGSDYGATASRGGGFVASAPKKSPSALYREVNVNKNYIPKGKYARAYRRRMNPKYITIHSTQNYSAGADAWRHSKALNTGKLRAYKRKGGNRIGYLTWHYTVDQDRAVQHLPCDEQGEHADFDGPGNNYSIAIEMCENRGNSREATIERTAKLTAWLMKEYDIPLRKVVPHYHWERKGLSKPHKNCPHYLLDNGRPGAKWQWYLAKVNKYYKSITSGSPSVIPRPAPSTTVATRSVPTTQAKPVYTPAPPRPTVARKPTPRPTPKPKTRYHTVSRGDTLYGLSRRYGTSVSAIQKANGLKGSTIVNGKRLRIP</sequence>
<dbReference type="GO" id="GO:0030435">
    <property type="term" value="P:sporulation resulting in formation of a cellular spore"/>
    <property type="evidence" value="ECO:0007669"/>
    <property type="project" value="UniProtKB-KW"/>
</dbReference>
<dbReference type="EC" id="3.5.1.28" evidence="2"/>
<dbReference type="GO" id="GO:0009253">
    <property type="term" value="P:peptidoglycan catabolic process"/>
    <property type="evidence" value="ECO:0007669"/>
    <property type="project" value="InterPro"/>
</dbReference>
<dbReference type="GO" id="GO:0030420">
    <property type="term" value="P:establishment of competence for transformation"/>
    <property type="evidence" value="ECO:0007669"/>
    <property type="project" value="UniProtKB-KW"/>
</dbReference>
<evidence type="ECO:0000256" key="5">
    <source>
        <dbReference type="ARBA" id="ARBA00023287"/>
    </source>
</evidence>
<evidence type="ECO:0000256" key="3">
    <source>
        <dbReference type="ARBA" id="ARBA00022801"/>
    </source>
</evidence>
<keyword evidence="4" id="KW-0749">Sporulation</keyword>
<dbReference type="Pfam" id="PF01510">
    <property type="entry name" value="Amidase_2"/>
    <property type="match status" value="1"/>
</dbReference>
<feature type="region of interest" description="Disordered" evidence="7">
    <location>
        <begin position="270"/>
        <end position="323"/>
    </location>
</feature>
<dbReference type="Gene3D" id="3.40.80.10">
    <property type="entry name" value="Peptidoglycan recognition protein-like"/>
    <property type="match status" value="1"/>
</dbReference>
<keyword evidence="6" id="KW-0961">Cell wall biogenesis/degradation</keyword>
<accession>A0AAT9FK28</accession>
<dbReference type="GO" id="GO:0009254">
    <property type="term" value="P:peptidoglycan turnover"/>
    <property type="evidence" value="ECO:0007669"/>
    <property type="project" value="TreeGrafter"/>
</dbReference>
<reference evidence="9" key="1">
    <citation type="submission" date="2024-07" db="EMBL/GenBank/DDBJ databases">
        <title>Complete genome sequence of Verrucomicrobiaceae bacterium NT6N.</title>
        <authorList>
            <person name="Huang C."/>
            <person name="Takami H."/>
            <person name="Hamasaki K."/>
        </authorList>
    </citation>
    <scope>NUCLEOTIDE SEQUENCE</scope>
    <source>
        <strain evidence="9">NT6N</strain>
    </source>
</reference>
<dbReference type="CDD" id="cd00118">
    <property type="entry name" value="LysM"/>
    <property type="match status" value="1"/>
</dbReference>
<protein>
    <recommendedName>
        <fullName evidence="2">N-acetylmuramoyl-L-alanine amidase</fullName>
        <ecNumber evidence="2">3.5.1.28</ecNumber>
    </recommendedName>
</protein>
<evidence type="ECO:0000256" key="6">
    <source>
        <dbReference type="ARBA" id="ARBA00023316"/>
    </source>
</evidence>
<evidence type="ECO:0000256" key="1">
    <source>
        <dbReference type="ARBA" id="ARBA00001561"/>
    </source>
</evidence>
<gene>
    <name evidence="9" type="ORF">NT6N_13590</name>
</gene>
<dbReference type="KEGG" id="osu:NT6N_13590"/>
<feature type="domain" description="LysM" evidence="8">
    <location>
        <begin position="320"/>
        <end position="363"/>
    </location>
</feature>
<comment type="catalytic activity">
    <reaction evidence="1">
        <text>Hydrolyzes the link between N-acetylmuramoyl residues and L-amino acid residues in certain cell-wall glycopeptides.</text>
        <dbReference type="EC" id="3.5.1.28"/>
    </reaction>
</comment>
<dbReference type="PROSITE" id="PS51782">
    <property type="entry name" value="LYSM"/>
    <property type="match status" value="1"/>
</dbReference>
<name>A0AAT9FK28_9BACT</name>
<dbReference type="EMBL" id="AP026866">
    <property type="protein sequence ID" value="BDS06319.1"/>
    <property type="molecule type" value="Genomic_DNA"/>
</dbReference>
<evidence type="ECO:0000256" key="4">
    <source>
        <dbReference type="ARBA" id="ARBA00022969"/>
    </source>
</evidence>
<dbReference type="CDD" id="cd06583">
    <property type="entry name" value="PGRP"/>
    <property type="match status" value="1"/>
</dbReference>
<dbReference type="InterPro" id="IPR018392">
    <property type="entry name" value="LysM"/>
</dbReference>
<dbReference type="SMART" id="SM00644">
    <property type="entry name" value="Ami_2"/>
    <property type="match status" value="1"/>
</dbReference>
<dbReference type="InterPro" id="IPR051206">
    <property type="entry name" value="NAMLAA_amidase_2"/>
</dbReference>
<dbReference type="PANTHER" id="PTHR30417:SF11">
    <property type="entry name" value="N-ACETYLMURAMOYL-L-ALANINE AMIDASE XLYA"/>
    <property type="match status" value="1"/>
</dbReference>
<dbReference type="PANTHER" id="PTHR30417">
    <property type="entry name" value="N-ACETYLMURAMOYL-L-ALANINE AMIDASE AMID"/>
    <property type="match status" value="1"/>
</dbReference>
<dbReference type="SUPFAM" id="SSF54106">
    <property type="entry name" value="LysM domain"/>
    <property type="match status" value="1"/>
</dbReference>
<dbReference type="GO" id="GO:0071555">
    <property type="term" value="P:cell wall organization"/>
    <property type="evidence" value="ECO:0007669"/>
    <property type="project" value="UniProtKB-KW"/>
</dbReference>
<dbReference type="InterPro" id="IPR036505">
    <property type="entry name" value="Amidase/PGRP_sf"/>
</dbReference>
<keyword evidence="3" id="KW-0378">Hydrolase</keyword>
<evidence type="ECO:0000259" key="8">
    <source>
        <dbReference type="PROSITE" id="PS51782"/>
    </source>
</evidence>
<keyword evidence="5" id="KW-0178">Competence</keyword>
<dbReference type="SUPFAM" id="SSF55846">
    <property type="entry name" value="N-acetylmuramoyl-L-alanine amidase-like"/>
    <property type="match status" value="1"/>
</dbReference>
<organism evidence="9">
    <name type="scientific">Oceaniferula spumae</name>
    <dbReference type="NCBI Taxonomy" id="2979115"/>
    <lineage>
        <taxon>Bacteria</taxon>
        <taxon>Pseudomonadati</taxon>
        <taxon>Verrucomicrobiota</taxon>
        <taxon>Verrucomicrobiia</taxon>
        <taxon>Verrucomicrobiales</taxon>
        <taxon>Verrucomicrobiaceae</taxon>
        <taxon>Oceaniferula</taxon>
    </lineage>
</organism>
<evidence type="ECO:0000256" key="7">
    <source>
        <dbReference type="SAM" id="MobiDB-lite"/>
    </source>
</evidence>
<dbReference type="GO" id="GO:0008745">
    <property type="term" value="F:N-acetylmuramoyl-L-alanine amidase activity"/>
    <property type="evidence" value="ECO:0007669"/>
    <property type="project" value="UniProtKB-EC"/>
</dbReference>
<evidence type="ECO:0000256" key="2">
    <source>
        <dbReference type="ARBA" id="ARBA00011901"/>
    </source>
</evidence>
<dbReference type="InterPro" id="IPR002502">
    <property type="entry name" value="Amidase_domain"/>
</dbReference>
<proteinExistence type="predicted"/>
<evidence type="ECO:0000313" key="9">
    <source>
        <dbReference type="EMBL" id="BDS06319.1"/>
    </source>
</evidence>
<dbReference type="Gene3D" id="3.10.350.10">
    <property type="entry name" value="LysM domain"/>
    <property type="match status" value="1"/>
</dbReference>
<dbReference type="SMART" id="SM00257">
    <property type="entry name" value="LysM"/>
    <property type="match status" value="1"/>
</dbReference>
<dbReference type="AlphaFoldDB" id="A0AAT9FK28"/>